<gene>
    <name evidence="1" type="ORF">COK99_01890</name>
</gene>
<evidence type="ECO:0000313" key="1">
    <source>
        <dbReference type="EMBL" id="PFV35798.1"/>
    </source>
</evidence>
<reference evidence="1 2" key="1">
    <citation type="submission" date="2017-09" db="EMBL/GenBank/DDBJ databases">
        <title>Large-scale bioinformatics analysis of Bacillus genomes uncovers conserved roles of natural products in bacterial physiology.</title>
        <authorList>
            <consortium name="Agbiome Team Llc"/>
            <person name="Bleich R.M."/>
            <person name="Grubbs K.J."/>
            <person name="Santa Maria K.C."/>
            <person name="Allen S.E."/>
            <person name="Farag S."/>
            <person name="Shank E.A."/>
            <person name="Bowers A."/>
        </authorList>
    </citation>
    <scope>NUCLEOTIDE SEQUENCE [LARGE SCALE GENOMIC DNA]</scope>
    <source>
        <strain evidence="1 2">AFS060060</strain>
    </source>
</reference>
<dbReference type="Proteomes" id="UP000223366">
    <property type="component" value="Unassembled WGS sequence"/>
</dbReference>
<dbReference type="AlphaFoldDB" id="A0A9X7BT73"/>
<accession>A0A9X7BT73</accession>
<dbReference type="EMBL" id="NVDU01000003">
    <property type="protein sequence ID" value="PFV35798.1"/>
    <property type="molecule type" value="Genomic_DNA"/>
</dbReference>
<comment type="caution">
    <text evidence="1">The sequence shown here is derived from an EMBL/GenBank/DDBJ whole genome shotgun (WGS) entry which is preliminary data.</text>
</comment>
<protein>
    <submittedName>
        <fullName evidence="1">Uncharacterized protein</fullName>
    </submittedName>
</protein>
<sequence length="125" mass="13347">MCNSINNVQVATSVEESKDSHSLVSFAMKCDVCNASDNIVGVFASALAPMSFAYCKSCAESSAEPYGVLVATLSVSLFSSADYDSQVRDSLKTIVDASLNIAGKTKEQFFADLDVAIKEYEASFE</sequence>
<organism evidence="1 2">
    <name type="scientific">Bacillus thuringiensis</name>
    <dbReference type="NCBI Taxonomy" id="1428"/>
    <lineage>
        <taxon>Bacteria</taxon>
        <taxon>Bacillati</taxon>
        <taxon>Bacillota</taxon>
        <taxon>Bacilli</taxon>
        <taxon>Bacillales</taxon>
        <taxon>Bacillaceae</taxon>
        <taxon>Bacillus</taxon>
        <taxon>Bacillus cereus group</taxon>
    </lineage>
</organism>
<proteinExistence type="predicted"/>
<name>A0A9X7BT73_BACTU</name>
<dbReference type="RefSeq" id="WP_098685628.1">
    <property type="nucleotide sequence ID" value="NZ_NVDU01000003.1"/>
</dbReference>
<evidence type="ECO:0000313" key="2">
    <source>
        <dbReference type="Proteomes" id="UP000223366"/>
    </source>
</evidence>